<dbReference type="AlphaFoldDB" id="A0A1I2RZ34"/>
<gene>
    <name evidence="4" type="ORF">SAMN05192565_103150</name>
</gene>
<dbReference type="InterPro" id="IPR030831">
    <property type="entry name" value="Fuse-rel_SoxYZ"/>
</dbReference>
<feature type="domain" description="Sulphur oxidation protein SoxZ" evidence="2">
    <location>
        <begin position="192"/>
        <end position="277"/>
    </location>
</feature>
<feature type="chain" id="PRO_5011464275" evidence="1">
    <location>
        <begin position="38"/>
        <end position="285"/>
    </location>
</feature>
<keyword evidence="1" id="KW-0732">Signal</keyword>
<dbReference type="Pfam" id="PF13501">
    <property type="entry name" value="SoxY"/>
    <property type="match status" value="1"/>
</dbReference>
<dbReference type="InterPro" id="IPR032711">
    <property type="entry name" value="SoxY"/>
</dbReference>
<dbReference type="InterPro" id="IPR038162">
    <property type="entry name" value="SoxY_sf"/>
</dbReference>
<reference evidence="5" key="1">
    <citation type="submission" date="2016-10" db="EMBL/GenBank/DDBJ databases">
        <authorList>
            <person name="Varghese N."/>
            <person name="Submissions S."/>
        </authorList>
    </citation>
    <scope>NUCLEOTIDE SEQUENCE [LARGE SCALE GENOMIC DNA]</scope>
    <source>
        <strain evidence="5">Gh-105</strain>
    </source>
</reference>
<evidence type="ECO:0000313" key="5">
    <source>
        <dbReference type="Proteomes" id="UP000199229"/>
    </source>
</evidence>
<evidence type="ECO:0000256" key="1">
    <source>
        <dbReference type="SAM" id="SignalP"/>
    </source>
</evidence>
<dbReference type="NCBIfam" id="TIGR04557">
    <property type="entry name" value="fuse_rel_SoxYZ"/>
    <property type="match status" value="1"/>
</dbReference>
<dbReference type="InterPro" id="IPR014880">
    <property type="entry name" value="SoxZ_dom"/>
</dbReference>
<dbReference type="SUPFAM" id="SSF81296">
    <property type="entry name" value="E set domains"/>
    <property type="match status" value="1"/>
</dbReference>
<accession>A0A1I2RZ34</accession>
<dbReference type="InterPro" id="IPR014756">
    <property type="entry name" value="Ig_E-set"/>
</dbReference>
<name>A0A1I2RZ34_9HYPH</name>
<dbReference type="Gene3D" id="2.60.40.10">
    <property type="entry name" value="Immunoglobulins"/>
    <property type="match status" value="1"/>
</dbReference>
<evidence type="ECO:0000313" key="4">
    <source>
        <dbReference type="EMBL" id="SFG43877.1"/>
    </source>
</evidence>
<sequence>MGVIPPHLPYQRRHAMKPFATALALSLTIACPTLAFAAGASDTDAERLARWNEIRTSIFGDKAVQPTETLVKVDAPVRALDAALVPITLTMPEPGKVAGVSLVIDDNPSPYAANITFGPAADPSEIKLRVRVNNYTNVHAVVRTKDGGLFETAKFVKASGGCSAPMGMSDEEAMKGMGDMRMKFAEGPHGAKSTEATLMIRHPNFSGMQMNQITRDYTPARYIQKVVVSQGARNILTLDGDISIASNPVINFAFLPEGTAPVTVVASDNQDGRWEHSFPVPSPSN</sequence>
<dbReference type="STRING" id="582675.SAMN05192565_103150"/>
<feature type="domain" description="Ig-like SoxY" evidence="3">
    <location>
        <begin position="57"/>
        <end position="162"/>
    </location>
</feature>
<evidence type="ECO:0000259" key="2">
    <source>
        <dbReference type="Pfam" id="PF08770"/>
    </source>
</evidence>
<evidence type="ECO:0000259" key="3">
    <source>
        <dbReference type="Pfam" id="PF13501"/>
    </source>
</evidence>
<dbReference type="Pfam" id="PF08770">
    <property type="entry name" value="SoxZ"/>
    <property type="match status" value="1"/>
</dbReference>
<keyword evidence="5" id="KW-1185">Reference proteome</keyword>
<protein>
    <submittedName>
        <fullName evidence="4">Sulfur-oxidizing protein SoxY</fullName>
    </submittedName>
</protein>
<dbReference type="EMBL" id="FOPM01000003">
    <property type="protein sequence ID" value="SFG43877.1"/>
    <property type="molecule type" value="Genomic_DNA"/>
</dbReference>
<dbReference type="InterPro" id="IPR013783">
    <property type="entry name" value="Ig-like_fold"/>
</dbReference>
<dbReference type="Proteomes" id="UP000199229">
    <property type="component" value="Unassembled WGS sequence"/>
</dbReference>
<feature type="signal peptide" evidence="1">
    <location>
        <begin position="1"/>
        <end position="37"/>
    </location>
</feature>
<dbReference type="Gene3D" id="2.60.40.2470">
    <property type="entry name" value="SoxY domain"/>
    <property type="match status" value="1"/>
</dbReference>
<organism evidence="4 5">
    <name type="scientific">Methylobacterium gossipiicola</name>
    <dbReference type="NCBI Taxonomy" id="582675"/>
    <lineage>
        <taxon>Bacteria</taxon>
        <taxon>Pseudomonadati</taxon>
        <taxon>Pseudomonadota</taxon>
        <taxon>Alphaproteobacteria</taxon>
        <taxon>Hyphomicrobiales</taxon>
        <taxon>Methylobacteriaceae</taxon>
        <taxon>Methylobacterium</taxon>
    </lineage>
</organism>
<proteinExistence type="predicted"/>